<comment type="caution">
    <text evidence="5">The sequence shown here is derived from an EMBL/GenBank/DDBJ whole genome shotgun (WGS) entry which is preliminary data.</text>
</comment>
<dbReference type="Pfam" id="PF12774">
    <property type="entry name" value="AAA_6"/>
    <property type="match status" value="1"/>
</dbReference>
<feature type="coiled-coil region" evidence="1">
    <location>
        <begin position="3124"/>
        <end position="3151"/>
    </location>
</feature>
<sequence length="3611" mass="418776">MEERKFNLQKSGKLSTSSSSMGNSGSLSHRGAEISPLRAYNDYSSVETRKMDQTTFRSSEELTRTATYVNPMHSGRIYKEIEHINRNNSSKKMTPKPPSQKPESSIRFEGAGRRQFKRGSGSKLSKSKSPIRSVGKRSSKTPTPNMNIQYLPTSPKNLSQPVSKLISKVSPMVRESRHSEGLIIPKDQADIIRQHKKSTPIALDKKYGQDKRIIFMPFESRDDTSGAVIFNDHGFIEFPKEEKPSKFVKNKTISAENYQIEALQALSFVKNFKKRKNFKKWRKEVKSALFVRKRHEFVRNFWGSQVIAMKEYVKIKEQINTFATIKESFLNEDWYRNSAEESYKNIINSVNKLMQKIGSGIKKTLDESLKTKFGDKLVYNKIVKILEEKKNSGGRRLRETKESKLSREKLLEIFLKLIYLKYQSGIVELVEDTYQGSLLLFCSSKRPKFALVLSIDDILTFVPDPEALTAKILESLEAFKQAIINHAIHDEINSNIFQAQMFNFEHILENNGILADTNKNIQQNFNKDIALAKKFISKFKSLEQIIPVKKQWITDIENKEINIGLFFQKNYKILAGYSSQLNELPFPSFKAGIFNIKTESLKTQMQGFMDSIKSLLKEKLPAIIVNEINDFKENIRTFSNLINERYSSISQISQHWKQISELKKVKLNELDNKKDFITESIKYLKKEGISETANVLKEDLSYDQKLFNNQINDIEKCYKDLRPALEEQLLENSYKLSKKIKKFESKYILHYLQDTQRISHASNTLKEIEKRGEALLSLKQKVELYVDYYISLQELNSGNPLSFQLQCRGDFDILHTLHKDTLNLWKIVIDWKSYTGKWMETNFSQLNVSKMLEDIKNINEKLKFDCYESLLFTKTAEKIIKSINEEINGFLCMSETLIELKSELLKPRHWEMIVNAIKKPHLLNISFKLQDLKDSNLDRYESKLKHIFEQAKEENKQTACLSMIKSLWESLELSTDIYKGRLDTFILTNIDQVESLIEEHLALIESIDKTIYSEYLQDDITELKEKLTLMSDVLETWTECQNSWKQLEPVFSSGYMQETMPNEYEAFKDLQTTLRSIMWSVHQAPKVLNQLLAPNKSTVLEDISSKICDLRKNIKAYLENKRANFPRFFFLSDAQLLQFLSLIYSQQEYDKHLSIIFPGVSKFYIKKLNSNKPIKDEEEEVDLDVAPFNCFSPAVNEIIDPFEFSIPENHEIINIENQETESKGNVQILQLEERDDYIVAKQRRLREKYGGSEVELGGMMPYEILGMVGHNGELLLFERAVGIHEGIEGWMGEVDHQMKDTLAKMISFAVATFPKQSLDEWVLDFPQQIIYTSILLILTHEITELMEDKDKENSSDSEVSIDKDDPIPEIYEDHFSKVYFGSSAQSHSLEPSKEDLMRYLQSKSYKGLYLRLQFWINQLIKSFQNDQIGGQKLVPVQIMSLRSLVYFLSYQRDIVGNLIEKKIYSTGDFEWQKLFRVYWKANESISKIECGGLHMIQGNEYLGTSYRLLCTPITTRYYVFISSVLRETSSVLFKTNPSHDYAGDVFEEFSNLCGMANKRIYISSDSKMQMLMQCLNGAALANVWIIFEHIDRLNHANLQVLTKEIQMVQQQFLIAEVGVESQQEDSMRAPKKDRQVIEPIPVPEAGSKTLIEKSGVGTYSYPSNEISDSVIKERPLLKYPNTMFVVMASLSPNHFQKDNALLSALQLSFRCMEMIRPDIKMISSVMLIREGFRYYQSLSVLIHKFTKNLIEKVDYLLAITRRDIMLLVLIAKKFRDICISECDLEQNEINSVIKACRMLFYQKITIQRSGNLILNKEQLNNSQEIIDCCVERTFKTEKFPDFEQNDLRKGLEKVIKEEGLTIQESQLQLCEDIYHGLRINRGVLILGPSMSGKSTSLSLLSSALKNLHKIEIKQHILNPNIFTFKQLFGALAVEKNIKGGILTKIMQIVSEKYEQETSWLVFDSKNIEPWWADSFIPILETSPLLYSDTITFETWEMLLTHISSIASRQDMISLPSMTQLIIPQNMSIIYTAENASSAPPSLFTRVSSLFVDNKSLEWEAIIVPRIKTISMKLIPYGITSEWILGFFIEKLKHLIDEADEQFKELSHWNSKNLMMGLIRNFEVFLRTGILEIFSPLEFEKNMNIYTEVEMNKLVNKEFIHKIPEINELKSRLETTIIHSFVWSFGAILNGENRKIFNKILFNSQKLLKLKYFYPQTLNAFESFIDFDNFNFLPIYEESSVYLNDLLPSNSIIIPSEEMAKAYYLLNTILSPTNYSPQSFLQHVQIVGPSSSGKTSLIKHFLHKNSDLFYSKHYTFNPSIKGYHYFDILLKKSNFCEKNSTMLIIEDVHLDDSNFTLERIKFWIENNGIYDPKKLSFVISEKINFITSTIQMNIQCSKNTTSIYIETPSDKIYKQILVSSISENADSADFSINNYIKPIASIYLNTKNYLQNNKYCGIDRIIENFKQFYYFSTISGNEAIEKEYISELIMHEIQRGFSDFVANDQEFNKNLVALINIKLRTEIKEEPYLFFDYTEKNSKEFNNKITVERLPIIQQKLAEKMKKLEKNFEENLNIMTPLYFQNSYTNFIWKICRILYLENTHSILCASPGNLSYECLQIAASLTDSRILKPQVKQLNDFQHFRYFFEQSLIQALECGQENPCIFLCDLQYLKSEEYIKLISWFITTDSWDINLFSKSFSKHISKREKENKFKNTKLQSKTSASIMSTIKRRFHIVFILPSNKDFDILSKDYPKLISCCEFIKFDKNNHEGFQKSESSININEIITDIMQMIENKFKILNDKNTMEKPLCDKNKYPDFLCQKRVLLLMEIFNEIASYIESFIDSVKDNLSQSIGKFDDLVLKYPEHSASLKETLKGLNQKLSIYEKFTSTLMTDSLILACNSVYLGIVSAEEKFDIWKALAELLQCKGLSIDECWRSNDKSKIKQKFKSFAKIFNKNLNDSDLCTLNALEALIASSLSKGLSILIDEHGEFDSILETNTKEKPIKIVSSSSSSDKLWKDGITVDIPIFLYDYSEINPEGDLESWKIGPGYTRDDPTYCILYEQNILNVSSFSKQIYLFKPRADMYLPSIFYSSSLFSWICTIDTKKCIEKLIEILMSHLHPDEYNIILKMKEEIENAKNQVGELKNKKIAEIERFEDKSDINLLVKILSEFNDMKELLKDKKSSCHNFLKKFEILKKHSEYILMIYLSLKQTGKITGDITYSWKTFKTIISMIVSKSMRDAILEANEQSIESSKESSQVVIDDDFFNREIMPAIFNAIKNGIPQMHSCLFSLIFALKIAVKRSVISDMDFALFGKFFAKNKISLTWMSILDKEVPTCDTWKEIYGALTTEILPSHPEIEDCILELNAKISQMKCNMKKVSSIFKTVLLNSDYKNLPVFSRILIAVHYQDFTLKSLLRQFIFEQLNSLFEYQEEFAKLSHFIKCASWSLPLALFSSPGMNVVNTICSLANYYGVGLEVIRTDPEMDQDNKGENSETVELVLRCATEGTWVLISTSKFPSFWNNVTEGLKYLRESSVISNTFRLFIDMQGLRHYDIPDQFLHDEAVRFYISKTNMEDLEGYNDIWSNLLLEDILKVESLARGESTLFPEDFELDFE</sequence>
<proteinExistence type="predicted"/>
<dbReference type="Pfam" id="PF08393">
    <property type="entry name" value="DHC_N2"/>
    <property type="match status" value="1"/>
</dbReference>
<dbReference type="Gene3D" id="1.20.140.100">
    <property type="entry name" value="Dynein heavy chain, N-terminal domain 2"/>
    <property type="match status" value="1"/>
</dbReference>
<evidence type="ECO:0000256" key="2">
    <source>
        <dbReference type="SAM" id="MobiDB-lite"/>
    </source>
</evidence>
<evidence type="ECO:0000313" key="6">
    <source>
        <dbReference type="Proteomes" id="UP001162131"/>
    </source>
</evidence>
<dbReference type="Gene3D" id="1.10.287.2620">
    <property type="match status" value="1"/>
</dbReference>
<dbReference type="Gene3D" id="1.20.58.1120">
    <property type="match status" value="1"/>
</dbReference>
<dbReference type="Gene3D" id="3.40.50.300">
    <property type="entry name" value="P-loop containing nucleotide triphosphate hydrolases"/>
    <property type="match status" value="3"/>
</dbReference>
<keyword evidence="6" id="KW-1185">Reference proteome</keyword>
<protein>
    <recommendedName>
        <fullName evidence="7">Dynein heavy chain</fullName>
    </recommendedName>
</protein>
<dbReference type="InterPro" id="IPR042222">
    <property type="entry name" value="Dynein_2_N"/>
</dbReference>
<dbReference type="GO" id="GO:0051959">
    <property type="term" value="F:dynein light intermediate chain binding"/>
    <property type="evidence" value="ECO:0007669"/>
    <property type="project" value="InterPro"/>
</dbReference>
<organism evidence="5 6">
    <name type="scientific">Blepharisma stoltei</name>
    <dbReference type="NCBI Taxonomy" id="1481888"/>
    <lineage>
        <taxon>Eukaryota</taxon>
        <taxon>Sar</taxon>
        <taxon>Alveolata</taxon>
        <taxon>Ciliophora</taxon>
        <taxon>Postciliodesmatophora</taxon>
        <taxon>Heterotrichea</taxon>
        <taxon>Heterotrichida</taxon>
        <taxon>Blepharismidae</taxon>
        <taxon>Blepharisma</taxon>
    </lineage>
</organism>
<dbReference type="GO" id="GO:0030286">
    <property type="term" value="C:dynein complex"/>
    <property type="evidence" value="ECO:0007669"/>
    <property type="project" value="InterPro"/>
</dbReference>
<feature type="domain" description="Dynein heavy chain hydrolytic ATP-binding dynein motor region" evidence="4">
    <location>
        <begin position="1692"/>
        <end position="1894"/>
    </location>
</feature>
<dbReference type="SUPFAM" id="SSF52540">
    <property type="entry name" value="P-loop containing nucleoside triphosphate hydrolases"/>
    <property type="match status" value="1"/>
</dbReference>
<feature type="compositionally biased region" description="Polar residues" evidence="2">
    <location>
        <begin position="140"/>
        <end position="161"/>
    </location>
</feature>
<dbReference type="GO" id="GO:0007018">
    <property type="term" value="P:microtubule-based movement"/>
    <property type="evidence" value="ECO:0007669"/>
    <property type="project" value="InterPro"/>
</dbReference>
<feature type="compositionally biased region" description="Basic and acidic residues" evidence="2">
    <location>
        <begin position="47"/>
        <end position="59"/>
    </location>
</feature>
<gene>
    <name evidence="5" type="ORF">BSTOLATCC_MIC24234</name>
</gene>
<evidence type="ECO:0000259" key="4">
    <source>
        <dbReference type="Pfam" id="PF12774"/>
    </source>
</evidence>
<evidence type="ECO:0000256" key="1">
    <source>
        <dbReference type="SAM" id="Coils"/>
    </source>
</evidence>
<name>A0AAU9J7X2_9CILI</name>
<dbReference type="GO" id="GO:0045505">
    <property type="term" value="F:dynein intermediate chain binding"/>
    <property type="evidence" value="ECO:0007669"/>
    <property type="project" value="InterPro"/>
</dbReference>
<feature type="region of interest" description="Disordered" evidence="2">
    <location>
        <begin position="1"/>
        <end position="59"/>
    </location>
</feature>
<dbReference type="InterPro" id="IPR013602">
    <property type="entry name" value="Dynein_heavy_linker"/>
</dbReference>
<dbReference type="EMBL" id="CAJZBQ010000023">
    <property type="protein sequence ID" value="CAG9319683.1"/>
    <property type="molecule type" value="Genomic_DNA"/>
</dbReference>
<reference evidence="5" key="1">
    <citation type="submission" date="2021-09" db="EMBL/GenBank/DDBJ databases">
        <authorList>
            <consortium name="AG Swart"/>
            <person name="Singh M."/>
            <person name="Singh A."/>
            <person name="Seah K."/>
            <person name="Emmerich C."/>
        </authorList>
    </citation>
    <scope>NUCLEOTIDE SEQUENCE</scope>
    <source>
        <strain evidence="5">ATCC30299</strain>
    </source>
</reference>
<dbReference type="Proteomes" id="UP001162131">
    <property type="component" value="Unassembled WGS sequence"/>
</dbReference>
<dbReference type="Gene3D" id="3.20.180.20">
    <property type="entry name" value="Dynein heavy chain, N-terminal domain 2"/>
    <property type="match status" value="1"/>
</dbReference>
<dbReference type="InterPro" id="IPR035699">
    <property type="entry name" value="AAA_6"/>
</dbReference>
<dbReference type="PANTHER" id="PTHR45703">
    <property type="entry name" value="DYNEIN HEAVY CHAIN"/>
    <property type="match status" value="1"/>
</dbReference>
<dbReference type="InterPro" id="IPR026983">
    <property type="entry name" value="DHC"/>
</dbReference>
<evidence type="ECO:0008006" key="7">
    <source>
        <dbReference type="Google" id="ProtNLM"/>
    </source>
</evidence>
<dbReference type="GO" id="GO:0005524">
    <property type="term" value="F:ATP binding"/>
    <property type="evidence" value="ECO:0007669"/>
    <property type="project" value="InterPro"/>
</dbReference>
<dbReference type="InterPro" id="IPR027417">
    <property type="entry name" value="P-loop_NTPase"/>
</dbReference>
<feature type="compositionally biased region" description="Low complexity" evidence="2">
    <location>
        <begin position="118"/>
        <end position="128"/>
    </location>
</feature>
<feature type="region of interest" description="Disordered" evidence="2">
    <location>
        <begin position="83"/>
        <end position="161"/>
    </location>
</feature>
<feature type="compositionally biased region" description="Low complexity" evidence="2">
    <location>
        <begin position="10"/>
        <end position="28"/>
    </location>
</feature>
<feature type="domain" description="Dynein heavy chain linker" evidence="3">
    <location>
        <begin position="820"/>
        <end position="1184"/>
    </location>
</feature>
<dbReference type="InterPro" id="IPR042228">
    <property type="entry name" value="Dynein_linker_3"/>
</dbReference>
<evidence type="ECO:0000313" key="5">
    <source>
        <dbReference type="EMBL" id="CAG9319683.1"/>
    </source>
</evidence>
<evidence type="ECO:0000259" key="3">
    <source>
        <dbReference type="Pfam" id="PF08393"/>
    </source>
</evidence>
<dbReference type="PANTHER" id="PTHR45703:SF36">
    <property type="entry name" value="DYNEIN HEAVY CHAIN, CYTOPLASMIC"/>
    <property type="match status" value="1"/>
</dbReference>
<keyword evidence="1" id="KW-0175">Coiled coil</keyword>
<accession>A0AAU9J7X2</accession>